<protein>
    <submittedName>
        <fullName evidence="1">Uncharacterized protein</fullName>
    </submittedName>
</protein>
<evidence type="ECO:0000313" key="1">
    <source>
        <dbReference type="EMBL" id="ECA0462195.1"/>
    </source>
</evidence>
<name>A0A5J2S1B5_SALMS</name>
<accession>A0A5J2S1B5</accession>
<proteinExistence type="predicted"/>
<dbReference type="EMBL" id="AAHTBZ010000003">
    <property type="protein sequence ID" value="ECA0462195.1"/>
    <property type="molecule type" value="Genomic_DNA"/>
</dbReference>
<reference evidence="1" key="1">
    <citation type="submission" date="2018-11" db="EMBL/GenBank/DDBJ databases">
        <authorList>
            <consortium name="NARMS: The National Antimicrobial Resistance Monitoring System"/>
        </authorList>
    </citation>
    <scope>NUCLEOTIDE SEQUENCE</scope>
    <source>
        <strain evidence="1">FSIS11816131</strain>
    </source>
</reference>
<dbReference type="AlphaFoldDB" id="A0A5J2S1B5"/>
<sequence length="121" mass="13451">MTKSVFKVRLSKSVGEELIPYIEEIIPAEARKMGVRARVGDSAPSASSPASVILGYIFEFIQNKDVCYSVAAVVAAWIRAKHSKKIIIKKGGYKIEASNLTDEELFKLFSEAKDEIEIKKE</sequence>
<gene>
    <name evidence="1" type="ORF">EIN57_04200</name>
</gene>
<comment type="caution">
    <text evidence="1">The sequence shown here is derived from an EMBL/GenBank/DDBJ whole genome shotgun (WGS) entry which is preliminary data.</text>
</comment>
<organism evidence="1">
    <name type="scientific">Salmonella muenster</name>
    <dbReference type="NCBI Taxonomy" id="82689"/>
    <lineage>
        <taxon>Bacteria</taxon>
        <taxon>Pseudomonadati</taxon>
        <taxon>Pseudomonadota</taxon>
        <taxon>Gammaproteobacteria</taxon>
        <taxon>Enterobacterales</taxon>
        <taxon>Enterobacteriaceae</taxon>
        <taxon>Salmonella</taxon>
    </lineage>
</organism>